<dbReference type="GO" id="GO:0000049">
    <property type="term" value="F:tRNA binding"/>
    <property type="evidence" value="ECO:0007669"/>
    <property type="project" value="UniProtKB-UniRule"/>
</dbReference>
<keyword evidence="4 8" id="KW-0694">RNA-binding</keyword>
<comment type="function">
    <text evidence="8">Catalyzes the release of premature peptidyl moieties from peptidyl-tRNA molecules trapped in stalled 50S ribosomal subunits, and thus maintains levels of free tRNAs and 50S ribosomes.</text>
</comment>
<dbReference type="GO" id="GO:0072344">
    <property type="term" value="P:rescue of stalled ribosome"/>
    <property type="evidence" value="ECO:0007669"/>
    <property type="project" value="UniProtKB-UniRule"/>
</dbReference>
<evidence type="ECO:0000256" key="8">
    <source>
        <dbReference type="HAMAP-Rule" id="MF_00083"/>
    </source>
</evidence>
<evidence type="ECO:0000313" key="12">
    <source>
        <dbReference type="Proteomes" id="UP000034681"/>
    </source>
</evidence>
<dbReference type="HAMAP" id="MF_00083">
    <property type="entry name" value="Pept_tRNA_hydro_bact"/>
    <property type="match status" value="1"/>
</dbReference>
<proteinExistence type="inferred from homology"/>
<feature type="site" description="Stabilizes the basic form of H active site to accept a proton" evidence="8">
    <location>
        <position position="102"/>
    </location>
</feature>
<dbReference type="InterPro" id="IPR036416">
    <property type="entry name" value="Pept_tRNA_hydro_sf"/>
</dbReference>
<comment type="catalytic activity">
    <reaction evidence="6 8 9">
        <text>an N-acyl-L-alpha-aminoacyl-tRNA + H2O = an N-acyl-L-amino acid + a tRNA + H(+)</text>
        <dbReference type="Rhea" id="RHEA:54448"/>
        <dbReference type="Rhea" id="RHEA-COMP:10123"/>
        <dbReference type="Rhea" id="RHEA-COMP:13883"/>
        <dbReference type="ChEBI" id="CHEBI:15377"/>
        <dbReference type="ChEBI" id="CHEBI:15378"/>
        <dbReference type="ChEBI" id="CHEBI:59874"/>
        <dbReference type="ChEBI" id="CHEBI:78442"/>
        <dbReference type="ChEBI" id="CHEBI:138191"/>
        <dbReference type="EC" id="3.1.1.29"/>
    </reaction>
</comment>
<sequence>MVPDVSPVKPTLLVGLGNPGAQYDRTRHNIGFEVVDTLSQRWGVACAPQKKFQGAYGEGFATGCGKVRLLKPSTFMNQSGQSIRSVLDWYKLAPEQVLIIYDDMDLPLGRLRLRLSGSAGGHNGMKSAIAHLGTQQFPRLRVGIGTPRRGDRKAETVSHVLGKFAPDEAGLVRDILALCVETVECGLRDGVAKAMSLYNNRDLAAPDMEVQMEVQTGEGRAV</sequence>
<dbReference type="NCBIfam" id="TIGR00447">
    <property type="entry name" value="pth"/>
    <property type="match status" value="1"/>
</dbReference>
<dbReference type="EMBL" id="AJTX02000002">
    <property type="protein sequence ID" value="KKJ01315.1"/>
    <property type="molecule type" value="Genomic_DNA"/>
</dbReference>
<evidence type="ECO:0000256" key="2">
    <source>
        <dbReference type="ARBA" id="ARBA00022555"/>
    </source>
</evidence>
<feature type="binding site" evidence="8">
    <location>
        <position position="77"/>
    </location>
    <ligand>
        <name>tRNA</name>
        <dbReference type="ChEBI" id="CHEBI:17843"/>
    </ligand>
</feature>
<dbReference type="STRING" id="317619.GCA_000332315_03768"/>
<comment type="subunit">
    <text evidence="8">Monomer.</text>
</comment>
<feature type="binding site" evidence="8">
    <location>
        <position position="123"/>
    </location>
    <ligand>
        <name>tRNA</name>
        <dbReference type="ChEBI" id="CHEBI:17843"/>
    </ligand>
</feature>
<evidence type="ECO:0000256" key="4">
    <source>
        <dbReference type="ARBA" id="ARBA00022884"/>
    </source>
</evidence>
<name>A0A0M2PYU7_PROHO</name>
<evidence type="ECO:0000256" key="1">
    <source>
        <dbReference type="ARBA" id="ARBA00013260"/>
    </source>
</evidence>
<evidence type="ECO:0000313" key="11">
    <source>
        <dbReference type="EMBL" id="KKJ01315.1"/>
    </source>
</evidence>
<keyword evidence="2 8" id="KW-0820">tRNA-binding</keyword>
<dbReference type="Gene3D" id="3.40.50.1470">
    <property type="entry name" value="Peptidyl-tRNA hydrolase"/>
    <property type="match status" value="1"/>
</dbReference>
<feature type="site" description="Discriminates between blocked and unblocked aminoacyl-tRNA" evidence="8">
    <location>
        <position position="18"/>
    </location>
</feature>
<dbReference type="AlphaFoldDB" id="A0A0M2PYU7"/>
<organism evidence="11 12">
    <name type="scientific">Prochlorothrix hollandica PCC 9006 = CALU 1027</name>
    <dbReference type="NCBI Taxonomy" id="317619"/>
    <lineage>
        <taxon>Bacteria</taxon>
        <taxon>Bacillati</taxon>
        <taxon>Cyanobacteriota</taxon>
        <taxon>Cyanophyceae</taxon>
        <taxon>Prochlorotrichales</taxon>
        <taxon>Prochlorotrichaceae</taxon>
        <taxon>Prochlorothrix</taxon>
    </lineage>
</organism>
<keyword evidence="12" id="KW-1185">Reference proteome</keyword>
<dbReference type="PANTHER" id="PTHR17224:SF1">
    <property type="entry name" value="PEPTIDYL-TRNA HYDROLASE"/>
    <property type="match status" value="1"/>
</dbReference>
<evidence type="ECO:0000256" key="3">
    <source>
        <dbReference type="ARBA" id="ARBA00022801"/>
    </source>
</evidence>
<comment type="function">
    <text evidence="8">Hydrolyzes ribosome-free peptidyl-tRNAs (with 1 or more amino acids incorporated), which drop off the ribosome during protein synthesis, or as a result of ribosome stalling.</text>
</comment>
<evidence type="ECO:0000256" key="5">
    <source>
        <dbReference type="ARBA" id="ARBA00038063"/>
    </source>
</evidence>
<feature type="binding site" evidence="8">
    <location>
        <position position="23"/>
    </location>
    <ligand>
        <name>tRNA</name>
        <dbReference type="ChEBI" id="CHEBI:17843"/>
    </ligand>
</feature>
<dbReference type="eggNOG" id="COG0193">
    <property type="taxonomic scope" value="Bacteria"/>
</dbReference>
<comment type="similarity">
    <text evidence="5 8 10">Belongs to the PTH family.</text>
</comment>
<dbReference type="PANTHER" id="PTHR17224">
    <property type="entry name" value="PEPTIDYL-TRNA HYDROLASE"/>
    <property type="match status" value="1"/>
</dbReference>
<comment type="caution">
    <text evidence="11">The sequence shown here is derived from an EMBL/GenBank/DDBJ whole genome shotgun (WGS) entry which is preliminary data.</text>
</comment>
<comment type="subcellular location">
    <subcellularLocation>
        <location evidence="8">Cytoplasm</location>
    </subcellularLocation>
</comment>
<keyword evidence="3 8" id="KW-0378">Hydrolase</keyword>
<keyword evidence="8" id="KW-0963">Cytoplasm</keyword>
<feature type="active site" description="Proton acceptor" evidence="8">
    <location>
        <position position="28"/>
    </location>
</feature>
<evidence type="ECO:0000256" key="7">
    <source>
        <dbReference type="ARBA" id="ARBA00050038"/>
    </source>
</evidence>
<dbReference type="InterPro" id="IPR018171">
    <property type="entry name" value="Pept_tRNA_hydro_CS"/>
</dbReference>
<dbReference type="Proteomes" id="UP000034681">
    <property type="component" value="Unassembled WGS sequence"/>
</dbReference>
<evidence type="ECO:0000256" key="6">
    <source>
        <dbReference type="ARBA" id="ARBA00048707"/>
    </source>
</evidence>
<dbReference type="InterPro" id="IPR001328">
    <property type="entry name" value="Pept_tRNA_hydro"/>
</dbReference>
<dbReference type="GO" id="GO:0005737">
    <property type="term" value="C:cytoplasm"/>
    <property type="evidence" value="ECO:0007669"/>
    <property type="project" value="UniProtKB-SubCell"/>
</dbReference>
<dbReference type="Pfam" id="PF01195">
    <property type="entry name" value="Pept_tRNA_hydro"/>
    <property type="match status" value="1"/>
</dbReference>
<dbReference type="GO" id="GO:0004045">
    <property type="term" value="F:peptidyl-tRNA hydrolase activity"/>
    <property type="evidence" value="ECO:0007669"/>
    <property type="project" value="UniProtKB-UniRule"/>
</dbReference>
<dbReference type="SUPFAM" id="SSF53178">
    <property type="entry name" value="Peptidyl-tRNA hydrolase-like"/>
    <property type="match status" value="1"/>
</dbReference>
<dbReference type="PROSITE" id="PS01195">
    <property type="entry name" value="PEPT_TRNA_HYDROL_1"/>
    <property type="match status" value="1"/>
</dbReference>
<reference evidence="11" key="1">
    <citation type="submission" date="2012-04" db="EMBL/GenBank/DDBJ databases">
        <authorList>
            <person name="Borisov I.G."/>
            <person name="Ivanikova N.V."/>
            <person name="Pinevich A.V."/>
        </authorList>
    </citation>
    <scope>NUCLEOTIDE SEQUENCE</scope>
    <source>
        <strain evidence="11">CALU 1027</strain>
    </source>
</reference>
<evidence type="ECO:0000256" key="10">
    <source>
        <dbReference type="RuleBase" id="RU004320"/>
    </source>
</evidence>
<dbReference type="FunFam" id="3.40.50.1470:FF:000001">
    <property type="entry name" value="Peptidyl-tRNA hydrolase"/>
    <property type="match status" value="1"/>
</dbReference>
<protein>
    <recommendedName>
        <fullName evidence="7 8">Peptidyl-tRNA hydrolase</fullName>
        <shortName evidence="8">Pth</shortName>
        <ecNumber evidence="1 8">3.1.1.29</ecNumber>
    </recommendedName>
</protein>
<dbReference type="GO" id="GO:0006515">
    <property type="term" value="P:protein quality control for misfolded or incompletely synthesized proteins"/>
    <property type="evidence" value="ECO:0007669"/>
    <property type="project" value="UniProtKB-UniRule"/>
</dbReference>
<feature type="binding site" evidence="8">
    <location>
        <position position="75"/>
    </location>
    <ligand>
        <name>tRNA</name>
        <dbReference type="ChEBI" id="CHEBI:17843"/>
    </ligand>
</feature>
<dbReference type="CDD" id="cd00462">
    <property type="entry name" value="PTH"/>
    <property type="match status" value="1"/>
</dbReference>
<gene>
    <name evidence="8" type="primary">pth</name>
    <name evidence="11" type="ORF">PROH_02865</name>
</gene>
<evidence type="ECO:0000256" key="9">
    <source>
        <dbReference type="RuleBase" id="RU000673"/>
    </source>
</evidence>
<dbReference type="OrthoDB" id="9800507at2"/>
<accession>A0A0M2PYU7</accession>
<dbReference type="RefSeq" id="WP_017713947.1">
    <property type="nucleotide sequence ID" value="NZ_KB235941.1"/>
</dbReference>
<dbReference type="EC" id="3.1.1.29" evidence="1 8"/>